<dbReference type="SUPFAM" id="SSF56935">
    <property type="entry name" value="Porins"/>
    <property type="match status" value="1"/>
</dbReference>
<dbReference type="RefSeq" id="WP_084287105.1">
    <property type="nucleotide sequence ID" value="NZ_FWYB01000001.1"/>
</dbReference>
<feature type="domain" description="TonB-dependent receptor plug" evidence="4">
    <location>
        <begin position="83"/>
        <end position="200"/>
    </location>
</feature>
<dbReference type="OrthoDB" id="9768177at2"/>
<proteinExistence type="predicted"/>
<protein>
    <submittedName>
        <fullName evidence="5">TonB-linked outer membrane protein, SusC/RagA family</fullName>
    </submittedName>
</protein>
<dbReference type="InterPro" id="IPR012910">
    <property type="entry name" value="Plug_dom"/>
</dbReference>
<evidence type="ECO:0000259" key="4">
    <source>
        <dbReference type="Pfam" id="PF07715"/>
    </source>
</evidence>
<accession>A0A1W2AF73</accession>
<reference evidence="5 6" key="1">
    <citation type="submission" date="2017-04" db="EMBL/GenBank/DDBJ databases">
        <authorList>
            <person name="Afonso C.L."/>
            <person name="Miller P.J."/>
            <person name="Scott M.A."/>
            <person name="Spackman E."/>
            <person name="Goraichik I."/>
            <person name="Dimitrov K.M."/>
            <person name="Suarez D.L."/>
            <person name="Swayne D.E."/>
        </authorList>
    </citation>
    <scope>NUCLEOTIDE SEQUENCE [LARGE SCALE GENOMIC DNA]</scope>
    <source>
        <strain evidence="5 6">DSM 19625</strain>
    </source>
</reference>
<dbReference type="InterPro" id="IPR037066">
    <property type="entry name" value="Plug_dom_sf"/>
</dbReference>
<evidence type="ECO:0000313" key="6">
    <source>
        <dbReference type="Proteomes" id="UP000192678"/>
    </source>
</evidence>
<dbReference type="Proteomes" id="UP000192678">
    <property type="component" value="Unassembled WGS sequence"/>
</dbReference>
<evidence type="ECO:0000313" key="5">
    <source>
        <dbReference type="EMBL" id="SMC59101.1"/>
    </source>
</evidence>
<dbReference type="EMBL" id="FWYB01000001">
    <property type="protein sequence ID" value="SMC59101.1"/>
    <property type="molecule type" value="Genomic_DNA"/>
</dbReference>
<evidence type="ECO:0000256" key="1">
    <source>
        <dbReference type="ARBA" id="ARBA00004442"/>
    </source>
</evidence>
<evidence type="ECO:0000256" key="2">
    <source>
        <dbReference type="ARBA" id="ARBA00023136"/>
    </source>
</evidence>
<keyword evidence="2" id="KW-0472">Membrane</keyword>
<keyword evidence="3" id="KW-0998">Cell outer membrane</keyword>
<dbReference type="Gene3D" id="2.170.130.10">
    <property type="entry name" value="TonB-dependent receptor, plug domain"/>
    <property type="match status" value="1"/>
</dbReference>
<dbReference type="STRING" id="475255.SAMN04488101_101539"/>
<name>A0A1W2AF73_9SPHI</name>
<dbReference type="Pfam" id="PF07715">
    <property type="entry name" value="Plug"/>
    <property type="match status" value="1"/>
</dbReference>
<comment type="subcellular location">
    <subcellularLocation>
        <location evidence="1">Cell outer membrane</location>
    </subcellularLocation>
</comment>
<dbReference type="GO" id="GO:0009279">
    <property type="term" value="C:cell outer membrane"/>
    <property type="evidence" value="ECO:0007669"/>
    <property type="project" value="UniProtKB-SubCell"/>
</dbReference>
<dbReference type="Gene3D" id="2.40.170.20">
    <property type="entry name" value="TonB-dependent receptor, beta-barrel domain"/>
    <property type="match status" value="1"/>
</dbReference>
<sequence length="993" mass="110901">MVKIYTSVSFTLFLSVFGLQSLYASKTGYKMPDKSYFIVQQDTTKAKKDLSNSIKTDTIGQMVKALQKFKTVRDTINIRSSASVPNLSLQQIIKGNLAGVYVQEPNGEPGTEQSMLVQGASGLLFTKRDIYALQPAVYLNGVPLVQDNPFAFDVQKYDYNRIGPATNLLSQIDIDNIQSIAVVKDPLELAKLGPNAANGAIYIVTKNARGGLRDISLNSYFGFVTAPNVNTVNGVYENNFRKPFYQKYASAENYADYASYLKDSTNTSYYGPSNWNDLYYKNTPIVSANLGITGGGDRANFRFYGSGTENAGNADDTKINRYNLFFGINMAPFKWFTISSTVNAARLDRFRNKSLRDRFAETRYIPDLSSPLSPNSSIYGGYLTENEKNVDNNRSSILNGNLVLSAKVNKVIISSSLIFDYNEGVRDYFTPSTLMDGVSYVSNYFGYSQRLSVNNTASYKLEINAKHTVDFEIGQSLQGDTYKYNYARAYNGPSDYVKLNLVDGNSGSGDYLNTLAAGGFYVFRYIDKERNNLMSFFGAAKYSYKNLLDVSLLLRRDGSSNGQPDSRWVTTPAFNADFNLKEQFFKDNTVFGKLNISAGWGRNIRIFLDDRYAAGPQYRSENGWFEEPTIPGYGGRLGINRPYESGFIGYGITLPYAERTNITLDASFFNNRVNAAITAYNRDDKNQIIGMPVPFETGYGLNHRSGMNINNKGLELMLNSLVLSTPNGLSWNTIANVNYNKNELKALPDGLTEVIIGNNKLVVGKPVGSFWLYTNNGIYNTNAEVPAGRTFNGIEMKAGDPSWVDYNGDNRIDGKDKILTGDRLPKFVGGWNNTLAYKSFDLNFNFIFALGHKAINQYEATRYGFINREAGNDINSVKEVSSWQIFDNEKAYPIYNPWSDVDAYRVDQSLFLENASYMKLRSVTIGYDFGKTSLFKKAGGNLKRAYLYATAMNVLTITDFSGADPELVNYNGYYDGANLTIPRTFVLGFKLDL</sequence>
<organism evidence="5 6">
    <name type="scientific">Pedobacter nyackensis</name>
    <dbReference type="NCBI Taxonomy" id="475255"/>
    <lineage>
        <taxon>Bacteria</taxon>
        <taxon>Pseudomonadati</taxon>
        <taxon>Bacteroidota</taxon>
        <taxon>Sphingobacteriia</taxon>
        <taxon>Sphingobacteriales</taxon>
        <taxon>Sphingobacteriaceae</taxon>
        <taxon>Pedobacter</taxon>
    </lineage>
</organism>
<keyword evidence="6" id="KW-1185">Reference proteome</keyword>
<dbReference type="AlphaFoldDB" id="A0A1W2AF73"/>
<dbReference type="InterPro" id="IPR036942">
    <property type="entry name" value="Beta-barrel_TonB_sf"/>
</dbReference>
<evidence type="ECO:0000256" key="3">
    <source>
        <dbReference type="ARBA" id="ARBA00023237"/>
    </source>
</evidence>
<gene>
    <name evidence="5" type="ORF">SAMN04488101_101539</name>
</gene>